<dbReference type="InterPro" id="IPR036396">
    <property type="entry name" value="Cyt_P450_sf"/>
</dbReference>
<sequence>MALDEKIWEEVMEFKPERFMEVGSVEKMDITRSREVKMMHFYLEYIVSNLVEEFEWRNMEGEEIDL</sequence>
<dbReference type="EMBL" id="JAGFBR010000001">
    <property type="protein sequence ID" value="KAH0470957.1"/>
    <property type="molecule type" value="Genomic_DNA"/>
</dbReference>
<name>A0AAV7HTM6_DENCH</name>
<dbReference type="GO" id="GO:0016705">
    <property type="term" value="F:oxidoreductase activity, acting on paired donors, with incorporation or reduction of molecular oxygen"/>
    <property type="evidence" value="ECO:0007669"/>
    <property type="project" value="InterPro"/>
</dbReference>
<dbReference type="GO" id="GO:0020037">
    <property type="term" value="F:heme binding"/>
    <property type="evidence" value="ECO:0007669"/>
    <property type="project" value="InterPro"/>
</dbReference>
<evidence type="ECO:0000313" key="1">
    <source>
        <dbReference type="EMBL" id="KAH0470957.1"/>
    </source>
</evidence>
<accession>A0AAV7HTM6</accession>
<keyword evidence="2" id="KW-1185">Reference proteome</keyword>
<dbReference type="AlphaFoldDB" id="A0AAV7HTM6"/>
<dbReference type="GO" id="GO:0004497">
    <property type="term" value="F:monooxygenase activity"/>
    <property type="evidence" value="ECO:0007669"/>
    <property type="project" value="InterPro"/>
</dbReference>
<dbReference type="SUPFAM" id="SSF48264">
    <property type="entry name" value="Cytochrome P450"/>
    <property type="match status" value="1"/>
</dbReference>
<dbReference type="Proteomes" id="UP000775213">
    <property type="component" value="Unassembled WGS sequence"/>
</dbReference>
<dbReference type="GO" id="GO:0005506">
    <property type="term" value="F:iron ion binding"/>
    <property type="evidence" value="ECO:0007669"/>
    <property type="project" value="InterPro"/>
</dbReference>
<organism evidence="1 2">
    <name type="scientific">Dendrobium chrysotoxum</name>
    <name type="common">Orchid</name>
    <dbReference type="NCBI Taxonomy" id="161865"/>
    <lineage>
        <taxon>Eukaryota</taxon>
        <taxon>Viridiplantae</taxon>
        <taxon>Streptophyta</taxon>
        <taxon>Embryophyta</taxon>
        <taxon>Tracheophyta</taxon>
        <taxon>Spermatophyta</taxon>
        <taxon>Magnoliopsida</taxon>
        <taxon>Liliopsida</taxon>
        <taxon>Asparagales</taxon>
        <taxon>Orchidaceae</taxon>
        <taxon>Epidendroideae</taxon>
        <taxon>Malaxideae</taxon>
        <taxon>Dendrobiinae</taxon>
        <taxon>Dendrobium</taxon>
    </lineage>
</organism>
<evidence type="ECO:0000313" key="2">
    <source>
        <dbReference type="Proteomes" id="UP000775213"/>
    </source>
</evidence>
<gene>
    <name evidence="1" type="ORF">IEQ34_000680</name>
</gene>
<comment type="caution">
    <text evidence="1">The sequence shown here is derived from an EMBL/GenBank/DDBJ whole genome shotgun (WGS) entry which is preliminary data.</text>
</comment>
<proteinExistence type="predicted"/>
<protein>
    <submittedName>
        <fullName evidence="1">Uncharacterized protein</fullName>
    </submittedName>
</protein>
<reference evidence="1 2" key="1">
    <citation type="journal article" date="2021" name="Hortic Res">
        <title>Chromosome-scale assembly of the Dendrobium chrysotoxum genome enhances the understanding of orchid evolution.</title>
        <authorList>
            <person name="Zhang Y."/>
            <person name="Zhang G.Q."/>
            <person name="Zhang D."/>
            <person name="Liu X.D."/>
            <person name="Xu X.Y."/>
            <person name="Sun W.H."/>
            <person name="Yu X."/>
            <person name="Zhu X."/>
            <person name="Wang Z.W."/>
            <person name="Zhao X."/>
            <person name="Zhong W.Y."/>
            <person name="Chen H."/>
            <person name="Yin W.L."/>
            <person name="Huang T."/>
            <person name="Niu S.C."/>
            <person name="Liu Z.J."/>
        </authorList>
    </citation>
    <scope>NUCLEOTIDE SEQUENCE [LARGE SCALE GENOMIC DNA]</scope>
    <source>
        <strain evidence="1">Lindl</strain>
    </source>
</reference>